<dbReference type="Proteomes" id="UP000009096">
    <property type="component" value="Chromosome 1"/>
</dbReference>
<evidence type="ECO:0000313" key="2">
    <source>
        <dbReference type="Proteomes" id="UP000009096"/>
    </source>
</evidence>
<dbReference type="RefSeq" id="XP_018756903.1">
    <property type="nucleotide sequence ID" value="XM_018898930.1"/>
</dbReference>
<sequence length="478" mass="53372">MAPSDYFEKLSPELITIILGTCESAVDVQSIINAEPYILSVFLQNQKRILQSLRQTLDNHFPGQNLTQAVMVCRLRHMADRLQGRGRAQVEQVIKPVLTSPPEPLSISKLNLGALSELHGVLREANAFTISYSRKAWATTQKLEAREADKEDIARLSLNLPLSETESQQIQKAYLVFDAYRHALCFSTSLLQDYEYGNLYSNIRNTSSTICDLGSDDALPEKRTDFSPLADNWAKRISGYCLGCLLDRCEATQIPKRFILAALVAAGIFELVLEDVFPAFLAADSPLLDQYRRHIETESGWKELQRVDVISIKSLFSSKELKKKIISERSEWLSSLMLQTLSCFLPPESRDRAQNLSSSDQEREAVEDMKTILSHALGVKIELLLSVKRLKYHFFRPGALFDAGKMKVGQSQAGDIADLGQEVKICLLPALFTFPEASNRNGIGGESDLRASYSKALTEASAKCTESLVLVEKAIVFL</sequence>
<accession>W7N1V2</accession>
<evidence type="ECO:0000313" key="1">
    <source>
        <dbReference type="EMBL" id="EWG50712.1"/>
    </source>
</evidence>
<dbReference type="EMBL" id="CM000578">
    <property type="protein sequence ID" value="EWG50712.1"/>
    <property type="molecule type" value="Genomic_DNA"/>
</dbReference>
<reference evidence="1 2" key="1">
    <citation type="journal article" date="2010" name="Nature">
        <title>Comparative genomics reveals mobile pathogenicity chromosomes in Fusarium.</title>
        <authorList>
            <person name="Ma L.J."/>
            <person name="van der Does H.C."/>
            <person name="Borkovich K.A."/>
            <person name="Coleman J.J."/>
            <person name="Daboussi M.J."/>
            <person name="Di Pietro A."/>
            <person name="Dufresne M."/>
            <person name="Freitag M."/>
            <person name="Grabherr M."/>
            <person name="Henrissat B."/>
            <person name="Houterman P.M."/>
            <person name="Kang S."/>
            <person name="Shim W.B."/>
            <person name="Woloshuk C."/>
            <person name="Xie X."/>
            <person name="Xu J.R."/>
            <person name="Antoniw J."/>
            <person name="Baker S.E."/>
            <person name="Bluhm B.H."/>
            <person name="Breakspear A."/>
            <person name="Brown D.W."/>
            <person name="Butchko R.A."/>
            <person name="Chapman S."/>
            <person name="Coulson R."/>
            <person name="Coutinho P.M."/>
            <person name="Danchin E.G."/>
            <person name="Diener A."/>
            <person name="Gale L.R."/>
            <person name="Gardiner D.M."/>
            <person name="Goff S."/>
            <person name="Hammond-Kosack K.E."/>
            <person name="Hilburn K."/>
            <person name="Hua-Van A."/>
            <person name="Jonkers W."/>
            <person name="Kazan K."/>
            <person name="Kodira C.D."/>
            <person name="Koehrsen M."/>
            <person name="Kumar L."/>
            <person name="Lee Y.H."/>
            <person name="Li L."/>
            <person name="Manners J.M."/>
            <person name="Miranda-Saavedra D."/>
            <person name="Mukherjee M."/>
            <person name="Park G."/>
            <person name="Park J."/>
            <person name="Park S.Y."/>
            <person name="Proctor R.H."/>
            <person name="Regev A."/>
            <person name="Ruiz-Roldan M.C."/>
            <person name="Sain D."/>
            <person name="Sakthikumar S."/>
            <person name="Sykes S."/>
            <person name="Schwartz D.C."/>
            <person name="Turgeon B.G."/>
            <person name="Wapinski I."/>
            <person name="Yoder O."/>
            <person name="Young S."/>
            <person name="Zeng Q."/>
            <person name="Zhou S."/>
            <person name="Galagan J."/>
            <person name="Cuomo C.A."/>
            <person name="Kistler H.C."/>
            <person name="Rep M."/>
        </authorList>
    </citation>
    <scope>NUCLEOTIDE SEQUENCE [LARGE SCALE GENOMIC DNA]</scope>
    <source>
        <strain evidence="2">M3125 / FGSC 7600</strain>
    </source>
</reference>
<protein>
    <submittedName>
        <fullName evidence="1">Uncharacterized protein</fullName>
    </submittedName>
</protein>
<dbReference type="AlphaFoldDB" id="W7N1V2"/>
<organism evidence="1 2">
    <name type="scientific">Gibberella moniliformis (strain M3125 / FGSC 7600)</name>
    <name type="common">Maize ear and stalk rot fungus</name>
    <name type="synonym">Fusarium verticillioides</name>
    <dbReference type="NCBI Taxonomy" id="334819"/>
    <lineage>
        <taxon>Eukaryota</taxon>
        <taxon>Fungi</taxon>
        <taxon>Dikarya</taxon>
        <taxon>Ascomycota</taxon>
        <taxon>Pezizomycotina</taxon>
        <taxon>Sordariomycetes</taxon>
        <taxon>Hypocreomycetidae</taxon>
        <taxon>Hypocreales</taxon>
        <taxon>Nectriaceae</taxon>
        <taxon>Fusarium</taxon>
        <taxon>Fusarium fujikuroi species complex</taxon>
    </lineage>
</organism>
<proteinExistence type="predicted"/>
<name>W7N1V2_GIBM7</name>
<dbReference type="KEGG" id="fvr:FVEG_09852"/>
<gene>
    <name evidence="1" type="ORF">FVEG_09852</name>
</gene>
<dbReference type="EMBL" id="DS022254">
    <property type="protein sequence ID" value="EWG50712.1"/>
    <property type="molecule type" value="Genomic_DNA"/>
</dbReference>
<dbReference type="OrthoDB" id="303107at2759"/>
<dbReference type="eggNOG" id="ENOG502RMI9">
    <property type="taxonomic scope" value="Eukaryota"/>
</dbReference>
<dbReference type="VEuPathDB" id="FungiDB:FVEG_09852"/>
<dbReference type="GeneID" id="30067486"/>
<keyword evidence="2" id="KW-1185">Reference proteome</keyword>